<sequence length="291" mass="32135">MKMKFTKMHGCGNDYVYVNCMEKELPNPNAISEYVSHRRFGIGADGLICICPSEVADFRMRMFNADASEGKMCGNGTRCIAKYVYDKGLTDKTTITLETLSGIKTIDTIVVDGKVTDAIVDMGEAIVRTKEIPMISDHYVFMDQGLAIDANHDVVYNGTAVSMGNPHFVIFVDDVEAVKLEDIGPKIENHPLFPERTNVEFVQVIDENTVKFRVWERGSGETWACGTGACAVAYTTIALGHAGQKDQYLNVLVKGGKLQVKCKSDDHILLKGPATLVFEGEIEIPNEIMHK</sequence>
<protein>
    <submittedName>
        <fullName evidence="3">Diaminopimelate epimerase</fullName>
        <ecNumber evidence="3">5.1.1.7</ecNumber>
    </submittedName>
</protein>
<organism evidence="3">
    <name type="scientific">bioreactor metagenome</name>
    <dbReference type="NCBI Taxonomy" id="1076179"/>
    <lineage>
        <taxon>unclassified sequences</taxon>
        <taxon>metagenomes</taxon>
        <taxon>ecological metagenomes</taxon>
    </lineage>
</organism>
<comment type="caution">
    <text evidence="3">The sequence shown here is derived from an EMBL/GenBank/DDBJ whole genome shotgun (WGS) entry which is preliminary data.</text>
</comment>
<dbReference type="NCBIfam" id="TIGR00652">
    <property type="entry name" value="DapF"/>
    <property type="match status" value="1"/>
</dbReference>
<evidence type="ECO:0000313" key="3">
    <source>
        <dbReference type="EMBL" id="MPM21600.1"/>
    </source>
</evidence>
<dbReference type="GO" id="GO:0008837">
    <property type="term" value="F:diaminopimelate epimerase activity"/>
    <property type="evidence" value="ECO:0007669"/>
    <property type="project" value="UniProtKB-EC"/>
</dbReference>
<gene>
    <name evidence="3" type="primary">dapF_23</name>
    <name evidence="3" type="ORF">SDC9_68044</name>
</gene>
<dbReference type="AlphaFoldDB" id="A0A644XZD6"/>
<dbReference type="GO" id="GO:0005829">
    <property type="term" value="C:cytosol"/>
    <property type="evidence" value="ECO:0007669"/>
    <property type="project" value="TreeGrafter"/>
</dbReference>
<dbReference type="InterPro" id="IPR001653">
    <property type="entry name" value="DAP_epimerase_DapF"/>
</dbReference>
<dbReference type="EC" id="5.1.1.7" evidence="3"/>
<accession>A0A644XZD6</accession>
<dbReference type="Pfam" id="PF01678">
    <property type="entry name" value="DAP_epimerase"/>
    <property type="match status" value="2"/>
</dbReference>
<evidence type="ECO:0000256" key="2">
    <source>
        <dbReference type="ARBA" id="ARBA00023235"/>
    </source>
</evidence>
<evidence type="ECO:0000256" key="1">
    <source>
        <dbReference type="ARBA" id="ARBA00010219"/>
    </source>
</evidence>
<comment type="similarity">
    <text evidence="1">Belongs to the diaminopimelate epimerase family.</text>
</comment>
<reference evidence="3" key="1">
    <citation type="submission" date="2019-08" db="EMBL/GenBank/DDBJ databases">
        <authorList>
            <person name="Kucharzyk K."/>
            <person name="Murdoch R.W."/>
            <person name="Higgins S."/>
            <person name="Loffler F."/>
        </authorList>
    </citation>
    <scope>NUCLEOTIDE SEQUENCE</scope>
</reference>
<dbReference type="EMBL" id="VSSQ01003623">
    <property type="protein sequence ID" value="MPM21600.1"/>
    <property type="molecule type" value="Genomic_DNA"/>
</dbReference>
<dbReference type="SUPFAM" id="SSF54506">
    <property type="entry name" value="Diaminopimelate epimerase-like"/>
    <property type="match status" value="1"/>
</dbReference>
<proteinExistence type="inferred from homology"/>
<dbReference type="PANTHER" id="PTHR31689:SF0">
    <property type="entry name" value="DIAMINOPIMELATE EPIMERASE"/>
    <property type="match status" value="1"/>
</dbReference>
<name>A0A644XZD6_9ZZZZ</name>
<dbReference type="GO" id="GO:0009089">
    <property type="term" value="P:lysine biosynthetic process via diaminopimelate"/>
    <property type="evidence" value="ECO:0007669"/>
    <property type="project" value="InterPro"/>
</dbReference>
<keyword evidence="2 3" id="KW-0413">Isomerase</keyword>
<dbReference type="HAMAP" id="MF_00197">
    <property type="entry name" value="DAP_epimerase"/>
    <property type="match status" value="1"/>
</dbReference>
<dbReference type="Gene3D" id="3.10.310.10">
    <property type="entry name" value="Diaminopimelate Epimerase, Chain A, domain 1"/>
    <property type="match status" value="2"/>
</dbReference>
<dbReference type="PANTHER" id="PTHR31689">
    <property type="entry name" value="DIAMINOPIMELATE EPIMERASE, CHLOROPLASTIC"/>
    <property type="match status" value="1"/>
</dbReference>